<organism evidence="3 4">
    <name type="scientific">Labeo rohita</name>
    <name type="common">Indian major carp</name>
    <name type="synonym">Cyprinus rohita</name>
    <dbReference type="NCBI Taxonomy" id="84645"/>
    <lineage>
        <taxon>Eukaryota</taxon>
        <taxon>Metazoa</taxon>
        <taxon>Chordata</taxon>
        <taxon>Craniata</taxon>
        <taxon>Vertebrata</taxon>
        <taxon>Euteleostomi</taxon>
        <taxon>Actinopterygii</taxon>
        <taxon>Neopterygii</taxon>
        <taxon>Teleostei</taxon>
        <taxon>Ostariophysi</taxon>
        <taxon>Cypriniformes</taxon>
        <taxon>Cyprinidae</taxon>
        <taxon>Labeoninae</taxon>
        <taxon>Labeonini</taxon>
        <taxon>Labeo</taxon>
    </lineage>
</organism>
<accession>A0A498M401</accession>
<evidence type="ECO:0000256" key="2">
    <source>
        <dbReference type="SAM" id="Phobius"/>
    </source>
</evidence>
<reference evidence="3 4" key="1">
    <citation type="submission" date="2018-03" db="EMBL/GenBank/DDBJ databases">
        <title>Draft genome sequence of Rohu Carp (Labeo rohita).</title>
        <authorList>
            <person name="Das P."/>
            <person name="Kushwaha B."/>
            <person name="Joshi C.G."/>
            <person name="Kumar D."/>
            <person name="Nagpure N.S."/>
            <person name="Sahoo L."/>
            <person name="Das S.P."/>
            <person name="Bit A."/>
            <person name="Patnaik S."/>
            <person name="Meher P.K."/>
            <person name="Jayasankar P."/>
            <person name="Koringa P.G."/>
            <person name="Patel N.V."/>
            <person name="Hinsu A.T."/>
            <person name="Kumar R."/>
            <person name="Pandey M."/>
            <person name="Agarwal S."/>
            <person name="Srivastava S."/>
            <person name="Singh M."/>
            <person name="Iquebal M.A."/>
            <person name="Jaiswal S."/>
            <person name="Angadi U.B."/>
            <person name="Kumar N."/>
            <person name="Raza M."/>
            <person name="Shah T.M."/>
            <person name="Rai A."/>
            <person name="Jena J.K."/>
        </authorList>
    </citation>
    <scope>NUCLEOTIDE SEQUENCE [LARGE SCALE GENOMIC DNA]</scope>
    <source>
        <strain evidence="3">DASCIFA01</strain>
        <tissue evidence="3">Testis</tissue>
    </source>
</reference>
<keyword evidence="2" id="KW-0472">Membrane</keyword>
<keyword evidence="4" id="KW-1185">Reference proteome</keyword>
<protein>
    <submittedName>
        <fullName evidence="3">Uncharacterized protein</fullName>
    </submittedName>
</protein>
<dbReference type="EMBL" id="QBIY01012916">
    <property type="protein sequence ID" value="RXN14196.1"/>
    <property type="molecule type" value="Genomic_DNA"/>
</dbReference>
<keyword evidence="1" id="KW-0175">Coiled coil</keyword>
<dbReference type="STRING" id="84645.A0A498M401"/>
<dbReference type="Proteomes" id="UP000290572">
    <property type="component" value="Unassembled WGS sequence"/>
</dbReference>
<keyword evidence="2" id="KW-1133">Transmembrane helix</keyword>
<gene>
    <name evidence="3" type="ORF">ROHU_028834</name>
</gene>
<dbReference type="AlphaFoldDB" id="A0A498M401"/>
<feature type="coiled-coil region" evidence="1">
    <location>
        <begin position="99"/>
        <end position="126"/>
    </location>
</feature>
<evidence type="ECO:0000256" key="1">
    <source>
        <dbReference type="SAM" id="Coils"/>
    </source>
</evidence>
<feature type="transmembrane region" description="Helical" evidence="2">
    <location>
        <begin position="204"/>
        <end position="224"/>
    </location>
</feature>
<comment type="caution">
    <text evidence="3">The sequence shown here is derived from an EMBL/GenBank/DDBJ whole genome shotgun (WGS) entry which is preliminary data.</text>
</comment>
<evidence type="ECO:0000313" key="4">
    <source>
        <dbReference type="Proteomes" id="UP000290572"/>
    </source>
</evidence>
<keyword evidence="2" id="KW-0812">Transmembrane</keyword>
<proteinExistence type="predicted"/>
<name>A0A498M401_LABRO</name>
<evidence type="ECO:0000313" key="3">
    <source>
        <dbReference type="EMBL" id="RXN14196.1"/>
    </source>
</evidence>
<sequence>MPGLPQIKLYHGGKRKLRVGDAHDGMGMKRLVVAEVLSVMKMRPLVRILQYFGSCVKRVKHCAWECRRSSGTKTVSLVQDYRYRARIRAEAETAALKARQRLLSQKHALEEQQELLRRKKEEFDLDMELAASMAKVSVFKASEISCKIVCPTHLDATCPTPDLFNTMLSLDVQITPARTNLSTFTPSPVATGLSHFQEERTDGIVYFLAIAGVCVGVLLVVAGVTGHNA</sequence>